<protein>
    <submittedName>
        <fullName evidence="1">Uncharacterized protein</fullName>
    </submittedName>
</protein>
<sequence>MGEDTLQRLLEKTKLPTDAADARFTVLISVKIITVSRLRLQKHIWLLSKPPMSCEQC</sequence>
<dbReference type="AlphaFoldDB" id="A0A0B7AGG1"/>
<proteinExistence type="predicted"/>
<name>A0A0B7AGG1_9EUPU</name>
<accession>A0A0B7AGG1</accession>
<reference evidence="1" key="1">
    <citation type="submission" date="2014-12" db="EMBL/GenBank/DDBJ databases">
        <title>Insight into the proteome of Arion vulgaris.</title>
        <authorList>
            <person name="Aradska J."/>
            <person name="Bulat T."/>
            <person name="Smidak R."/>
            <person name="Sarate P."/>
            <person name="Gangsoo J."/>
            <person name="Sialana F."/>
            <person name="Bilban M."/>
            <person name="Lubec G."/>
        </authorList>
    </citation>
    <scope>NUCLEOTIDE SEQUENCE</scope>
    <source>
        <tissue evidence="1">Skin</tissue>
    </source>
</reference>
<evidence type="ECO:0000313" key="1">
    <source>
        <dbReference type="EMBL" id="CEK79873.1"/>
    </source>
</evidence>
<dbReference type="EMBL" id="HACG01033008">
    <property type="protein sequence ID" value="CEK79873.1"/>
    <property type="molecule type" value="Transcribed_RNA"/>
</dbReference>
<organism evidence="1">
    <name type="scientific">Arion vulgaris</name>
    <dbReference type="NCBI Taxonomy" id="1028688"/>
    <lineage>
        <taxon>Eukaryota</taxon>
        <taxon>Metazoa</taxon>
        <taxon>Spiralia</taxon>
        <taxon>Lophotrochozoa</taxon>
        <taxon>Mollusca</taxon>
        <taxon>Gastropoda</taxon>
        <taxon>Heterobranchia</taxon>
        <taxon>Euthyneura</taxon>
        <taxon>Panpulmonata</taxon>
        <taxon>Eupulmonata</taxon>
        <taxon>Stylommatophora</taxon>
        <taxon>Helicina</taxon>
        <taxon>Arionoidea</taxon>
        <taxon>Arionidae</taxon>
        <taxon>Arion</taxon>
    </lineage>
</organism>
<gene>
    <name evidence="1" type="primary">ORF117913</name>
</gene>